<accession>A0A917KEM9</accession>
<name>A0A917KEM9_9BACL</name>
<keyword evidence="2" id="KW-1185">Reference proteome</keyword>
<organism evidence="1 2">
    <name type="scientific">Alicyclobacillus cellulosilyticus</name>
    <dbReference type="NCBI Taxonomy" id="1003997"/>
    <lineage>
        <taxon>Bacteria</taxon>
        <taxon>Bacillati</taxon>
        <taxon>Bacillota</taxon>
        <taxon>Bacilli</taxon>
        <taxon>Bacillales</taxon>
        <taxon>Alicyclobacillaceae</taxon>
        <taxon>Alicyclobacillus</taxon>
    </lineage>
</organism>
<sequence>MRIATIESDVPLGALAGRLRTAGWAVAEQEVTPRYTLIVERSGDTGLHTLLESVAEFLCSEWPHLYMETRLRAMYPLLSPEERQYLALLAAHVIRRAHRDAAWHPAPWRAELMRAVQDTLSRYGRVHLDGVVRFRARPWLKALQDVASGVVKQFFADREYETFVAMLRHILDAQPPGADVLHVYCSEACVWVTDAHGQVVTDRRVLDVIAEQEQEEEDIDVEDVAMSLLITRAPRYVVVHDVTKAAPWPSFAETVERVFLERTRRCPGCDVCERLRNASEQNPPQVNIVFPFPRG</sequence>
<dbReference type="Pfam" id="PF08812">
    <property type="entry name" value="YtxC"/>
    <property type="match status" value="1"/>
</dbReference>
<reference evidence="1" key="2">
    <citation type="submission" date="2020-09" db="EMBL/GenBank/DDBJ databases">
        <authorList>
            <person name="Sun Q."/>
            <person name="Ohkuma M."/>
        </authorList>
    </citation>
    <scope>NUCLEOTIDE SEQUENCE</scope>
    <source>
        <strain evidence="1">JCM 18487</strain>
    </source>
</reference>
<dbReference type="Proteomes" id="UP000637695">
    <property type="component" value="Unassembled WGS sequence"/>
</dbReference>
<gene>
    <name evidence="1" type="ORF">GCM10010885_18220</name>
</gene>
<protein>
    <recommendedName>
        <fullName evidence="3">Sporulation protein YtxC</fullName>
    </recommendedName>
</protein>
<reference evidence="1" key="1">
    <citation type="journal article" date="2014" name="Int. J. Syst. Evol. Microbiol.">
        <title>Complete genome sequence of Corynebacterium casei LMG S-19264T (=DSM 44701T), isolated from a smear-ripened cheese.</title>
        <authorList>
            <consortium name="US DOE Joint Genome Institute (JGI-PGF)"/>
            <person name="Walter F."/>
            <person name="Albersmeier A."/>
            <person name="Kalinowski J."/>
            <person name="Ruckert C."/>
        </authorList>
    </citation>
    <scope>NUCLEOTIDE SEQUENCE</scope>
    <source>
        <strain evidence="1">JCM 18487</strain>
    </source>
</reference>
<proteinExistence type="predicted"/>
<dbReference type="AlphaFoldDB" id="A0A917KEM9"/>
<evidence type="ECO:0008006" key="3">
    <source>
        <dbReference type="Google" id="ProtNLM"/>
    </source>
</evidence>
<dbReference type="EMBL" id="BMOY01000029">
    <property type="protein sequence ID" value="GGJ09474.1"/>
    <property type="molecule type" value="Genomic_DNA"/>
</dbReference>
<dbReference type="InterPro" id="IPR014199">
    <property type="entry name" value="Spore_YtxC"/>
</dbReference>
<comment type="caution">
    <text evidence="1">The sequence shown here is derived from an EMBL/GenBank/DDBJ whole genome shotgun (WGS) entry which is preliminary data.</text>
</comment>
<evidence type="ECO:0000313" key="1">
    <source>
        <dbReference type="EMBL" id="GGJ09474.1"/>
    </source>
</evidence>
<evidence type="ECO:0000313" key="2">
    <source>
        <dbReference type="Proteomes" id="UP000637695"/>
    </source>
</evidence>